<dbReference type="EMBL" id="OZ034688">
    <property type="protein sequence ID" value="CAL1329096.1"/>
    <property type="molecule type" value="Genomic_DNA"/>
</dbReference>
<dbReference type="Pfam" id="PF00501">
    <property type="entry name" value="AMP-binding"/>
    <property type="match status" value="1"/>
</dbReference>
<dbReference type="Gene3D" id="3.30.300.30">
    <property type="match status" value="1"/>
</dbReference>
<dbReference type="PANTHER" id="PTHR43201:SF5">
    <property type="entry name" value="MEDIUM-CHAIN ACYL-COA LIGASE ACSF2, MITOCHONDRIAL"/>
    <property type="match status" value="1"/>
</dbReference>
<evidence type="ECO:0000256" key="4">
    <source>
        <dbReference type="ARBA" id="ARBA00022741"/>
    </source>
</evidence>
<dbReference type="Proteomes" id="UP001497533">
    <property type="component" value="Chromosome"/>
</dbReference>
<dbReference type="InterPro" id="IPR010192">
    <property type="entry name" value="MenE"/>
</dbReference>
<keyword evidence="5" id="KW-0067">ATP-binding</keyword>
<protein>
    <submittedName>
        <fullName evidence="8">2-succinylbenzoate--CoA ligase</fullName>
        <ecNumber evidence="8">6.2.1.26</ecNumber>
    </submittedName>
</protein>
<dbReference type="NCBIfam" id="TIGR01923">
    <property type="entry name" value="menE"/>
    <property type="match status" value="1"/>
</dbReference>
<dbReference type="InterPro" id="IPR000873">
    <property type="entry name" value="AMP-dep_synth/lig_dom"/>
</dbReference>
<dbReference type="PANTHER" id="PTHR43201">
    <property type="entry name" value="ACYL-COA SYNTHETASE"/>
    <property type="match status" value="1"/>
</dbReference>
<evidence type="ECO:0000256" key="6">
    <source>
        <dbReference type="SAM" id="Phobius"/>
    </source>
</evidence>
<organism evidence="8 9">
    <name type="scientific">Candidatus Providencia siddallii</name>
    <dbReference type="NCBI Taxonomy" id="1715285"/>
    <lineage>
        <taxon>Bacteria</taxon>
        <taxon>Pseudomonadati</taxon>
        <taxon>Pseudomonadota</taxon>
        <taxon>Gammaproteobacteria</taxon>
        <taxon>Enterobacterales</taxon>
        <taxon>Morganellaceae</taxon>
        <taxon>Providencia</taxon>
    </lineage>
</organism>
<dbReference type="NCBIfam" id="NF006539">
    <property type="entry name" value="PRK09029.1"/>
    <property type="match status" value="1"/>
</dbReference>
<evidence type="ECO:0000256" key="3">
    <source>
        <dbReference type="ARBA" id="ARBA00022598"/>
    </source>
</evidence>
<keyword evidence="6" id="KW-0812">Transmembrane</keyword>
<dbReference type="InterPro" id="IPR042099">
    <property type="entry name" value="ANL_N_sf"/>
</dbReference>
<keyword evidence="9" id="KW-1185">Reference proteome</keyword>
<feature type="domain" description="AMP-dependent synthetase/ligase" evidence="7">
    <location>
        <begin position="14"/>
        <end position="313"/>
    </location>
</feature>
<keyword evidence="4" id="KW-0547">Nucleotide-binding</keyword>
<keyword evidence="2" id="KW-0474">Menaquinone biosynthesis</keyword>
<dbReference type="InterPro" id="IPR045851">
    <property type="entry name" value="AMP-bd_C_sf"/>
</dbReference>
<dbReference type="SUPFAM" id="SSF56801">
    <property type="entry name" value="Acetyl-CoA synthetase-like"/>
    <property type="match status" value="1"/>
</dbReference>
<comment type="similarity">
    <text evidence="1">Belongs to the ATP-dependent AMP-binding enzyme family.</text>
</comment>
<name>A0ABM9NNP8_9GAMM</name>
<keyword evidence="3 8" id="KW-0436">Ligase</keyword>
<dbReference type="Gene3D" id="3.40.50.12780">
    <property type="entry name" value="N-terminal domain of ligase-like"/>
    <property type="match status" value="1"/>
</dbReference>
<dbReference type="EC" id="6.2.1.26" evidence="8"/>
<accession>A0ABM9NNP8</accession>
<dbReference type="GO" id="GO:0008756">
    <property type="term" value="F:o-succinylbenzoate-CoA ligase activity"/>
    <property type="evidence" value="ECO:0007669"/>
    <property type="project" value="UniProtKB-EC"/>
</dbReference>
<evidence type="ECO:0000313" key="9">
    <source>
        <dbReference type="Proteomes" id="UP001497533"/>
    </source>
</evidence>
<keyword evidence="6" id="KW-0472">Membrane</keyword>
<sequence>MLNDWPWIHWSNIQPYSIAIKTESKNYTWLSLKKKINKIGAYLSSQGLKKNQIVMLRGKNCIDILLCQLAIISIGSIVLLLNPYLSKFLLDELLVHLNIDFIIDFNLDKSYLFNYSKLEYFNYNKYKIKNNFKLLKYSELLKKPATLILTSGSNGLPKAVVHNIFAHMNSANSVLDVINYEKYDCWLLSLPLFHISGQGIVWRWLLRGGLIAFKEKKLSDSLHGVTHVSLVPTQLFRLFNKDRRILLNLKEILLGGSMIPISLTTKIANLGITCWCSYGMTEMASTVCIKVTNNKNGVGLPLKGKKIRIINNEIQIKSNTKALGYWFDGDIVPLNCINGWFKTNDRGAYINGEYHVFGRLDNLFFSGGEFIQPEYIEKIINSHKNVIQSFIIPIKDKEFGYKPVAVLELREKTSISIIEKWLKDKVAPYQYPIYFCRLLPEFKVCINKISRKYIKKWFLSKNIFK</sequence>
<evidence type="ECO:0000256" key="2">
    <source>
        <dbReference type="ARBA" id="ARBA00022428"/>
    </source>
</evidence>
<reference evidence="8" key="1">
    <citation type="submission" date="2024-04" db="EMBL/GenBank/DDBJ databases">
        <authorList>
            <person name="Manzano-Marin A."/>
            <person name="Manzano-Marin A."/>
            <person name="Alejandro Manzano Marin A."/>
        </authorList>
    </citation>
    <scope>NUCLEOTIDE SEQUENCE [LARGE SCALE GENOMIC DNA]</scope>
    <source>
        <strain evidence="8">TABTEA</strain>
    </source>
</reference>
<gene>
    <name evidence="8" type="primary">menE</name>
    <name evidence="8" type="ORF">PRHACTZTBTEA_165</name>
</gene>
<keyword evidence="6" id="KW-1133">Transmembrane helix</keyword>
<evidence type="ECO:0000256" key="5">
    <source>
        <dbReference type="ARBA" id="ARBA00022840"/>
    </source>
</evidence>
<evidence type="ECO:0000313" key="8">
    <source>
        <dbReference type="EMBL" id="CAL1329096.1"/>
    </source>
</evidence>
<proteinExistence type="inferred from homology"/>
<feature type="transmembrane region" description="Helical" evidence="6">
    <location>
        <begin position="64"/>
        <end position="85"/>
    </location>
</feature>
<evidence type="ECO:0000256" key="1">
    <source>
        <dbReference type="ARBA" id="ARBA00006432"/>
    </source>
</evidence>
<evidence type="ECO:0000259" key="7">
    <source>
        <dbReference type="Pfam" id="PF00501"/>
    </source>
</evidence>